<feature type="compositionally biased region" description="Basic and acidic residues" evidence="1">
    <location>
        <begin position="257"/>
        <end position="272"/>
    </location>
</feature>
<name>A0ABY8TYD0_TETOB</name>
<reference evidence="2 3" key="1">
    <citation type="submission" date="2023-05" db="EMBL/GenBank/DDBJ databases">
        <title>A 100% complete, gapless, phased diploid assembly of the Scenedesmus obliquus UTEX 3031 genome.</title>
        <authorList>
            <person name="Biondi T.C."/>
            <person name="Hanschen E.R."/>
            <person name="Kwon T."/>
            <person name="Eng W."/>
            <person name="Kruse C.P.S."/>
            <person name="Koehler S.I."/>
            <person name="Kunde Y."/>
            <person name="Gleasner C.D."/>
            <person name="You Mak K.T."/>
            <person name="Polle J."/>
            <person name="Hovde B.T."/>
            <person name="Starkenburg S.R."/>
        </authorList>
    </citation>
    <scope>NUCLEOTIDE SEQUENCE [LARGE SCALE GENOMIC DNA]</scope>
    <source>
        <strain evidence="2 3">DOE0152z</strain>
    </source>
</reference>
<feature type="region of interest" description="Disordered" evidence="1">
    <location>
        <begin position="1"/>
        <end position="283"/>
    </location>
</feature>
<protein>
    <submittedName>
        <fullName evidence="2">Uncharacterized protein</fullName>
    </submittedName>
</protein>
<sequence>MSQEEGPLHTQNSGAAAAEPSGAASHHSSEGNGPHSFGGQVSPRAARSQISTAVSFEGARAAGSAALPSRSLEEESALSAAEADVECSHSAEPNPAAAGHSRPSRGRFHRPSNSLISTAVQPASPHGHAHQPQQQQQQQPVSPKLNRANSVVSHTAPGARQHGGRAGTPASVYGQTPGFLLPSRARQHSPARLGAEQADGAQQPGAALQQQQQPAWAHMPPTFPGLQDFGGLAGQQQGAGGGLQGLQQHPDQQHLPLRLEARDSFDGYHRSSDNGGGRHAGLSGLGRVLLLPQPHQLPAALQQQ</sequence>
<dbReference type="EMBL" id="CP126212">
    <property type="protein sequence ID" value="WIA14160.1"/>
    <property type="molecule type" value="Genomic_DNA"/>
</dbReference>
<evidence type="ECO:0000256" key="1">
    <source>
        <dbReference type="SAM" id="MobiDB-lite"/>
    </source>
</evidence>
<feature type="compositionally biased region" description="Low complexity" evidence="1">
    <location>
        <begin position="12"/>
        <end position="33"/>
    </location>
</feature>
<feature type="compositionally biased region" description="Low complexity" evidence="1">
    <location>
        <begin position="194"/>
        <end position="217"/>
    </location>
</feature>
<keyword evidence="3" id="KW-1185">Reference proteome</keyword>
<feature type="compositionally biased region" description="Gly residues" evidence="1">
    <location>
        <begin position="231"/>
        <end position="244"/>
    </location>
</feature>
<evidence type="ECO:0000313" key="3">
    <source>
        <dbReference type="Proteomes" id="UP001244341"/>
    </source>
</evidence>
<dbReference type="Proteomes" id="UP001244341">
    <property type="component" value="Chromosome 5b"/>
</dbReference>
<feature type="compositionally biased region" description="Low complexity" evidence="1">
    <location>
        <begin position="131"/>
        <end position="140"/>
    </location>
</feature>
<accession>A0ABY8TYD0</accession>
<evidence type="ECO:0000313" key="2">
    <source>
        <dbReference type="EMBL" id="WIA14160.1"/>
    </source>
</evidence>
<feature type="compositionally biased region" description="Polar residues" evidence="1">
    <location>
        <begin position="111"/>
        <end position="121"/>
    </location>
</feature>
<proteinExistence type="predicted"/>
<organism evidence="2 3">
    <name type="scientific">Tetradesmus obliquus</name>
    <name type="common">Green alga</name>
    <name type="synonym">Acutodesmus obliquus</name>
    <dbReference type="NCBI Taxonomy" id="3088"/>
    <lineage>
        <taxon>Eukaryota</taxon>
        <taxon>Viridiplantae</taxon>
        <taxon>Chlorophyta</taxon>
        <taxon>core chlorophytes</taxon>
        <taxon>Chlorophyceae</taxon>
        <taxon>CS clade</taxon>
        <taxon>Sphaeropleales</taxon>
        <taxon>Scenedesmaceae</taxon>
        <taxon>Tetradesmus</taxon>
    </lineage>
</organism>
<gene>
    <name evidence="2" type="ORF">OEZ85_002702</name>
</gene>
<feature type="compositionally biased region" description="Low complexity" evidence="1">
    <location>
        <begin position="245"/>
        <end position="256"/>
    </location>
</feature>